<feature type="chain" id="PRO_5046990417" evidence="4">
    <location>
        <begin position="20"/>
        <end position="667"/>
    </location>
</feature>
<dbReference type="InterPro" id="IPR005311">
    <property type="entry name" value="PBP_dimer"/>
</dbReference>
<proteinExistence type="inferred from homology"/>
<dbReference type="PANTHER" id="PTHR30627:SF25">
    <property type="entry name" value="PENICILLIN-BINDING PROTEIN 3"/>
    <property type="match status" value="1"/>
</dbReference>
<feature type="signal peptide" evidence="4">
    <location>
        <begin position="1"/>
        <end position="19"/>
    </location>
</feature>
<evidence type="ECO:0000259" key="6">
    <source>
        <dbReference type="Pfam" id="PF03717"/>
    </source>
</evidence>
<dbReference type="InterPro" id="IPR012338">
    <property type="entry name" value="Beta-lactam/transpept-like"/>
</dbReference>
<dbReference type="RefSeq" id="WP_379747996.1">
    <property type="nucleotide sequence ID" value="NZ_JBHTCP010000013.1"/>
</dbReference>
<evidence type="ECO:0000313" key="9">
    <source>
        <dbReference type="Proteomes" id="UP001596549"/>
    </source>
</evidence>
<feature type="domain" description="Penicillin-binding protein dimerisation" evidence="6">
    <location>
        <begin position="153"/>
        <end position="319"/>
    </location>
</feature>
<dbReference type="Gene3D" id="3.90.1310.10">
    <property type="entry name" value="Penicillin-binding protein 2a (Domain 2)"/>
    <property type="match status" value="1"/>
</dbReference>
<name>A0ABW2NQL9_9BACL</name>
<evidence type="ECO:0000256" key="3">
    <source>
        <dbReference type="ARBA" id="ARBA00023136"/>
    </source>
</evidence>
<evidence type="ECO:0000259" key="5">
    <source>
        <dbReference type="Pfam" id="PF00905"/>
    </source>
</evidence>
<feature type="domain" description="NTF2-like N-terminal transpeptidase" evidence="7">
    <location>
        <begin position="26"/>
        <end position="146"/>
    </location>
</feature>
<dbReference type="SUPFAM" id="SSF56519">
    <property type="entry name" value="Penicillin binding protein dimerisation domain"/>
    <property type="match status" value="1"/>
</dbReference>
<dbReference type="SUPFAM" id="SSF54427">
    <property type="entry name" value="NTF2-like"/>
    <property type="match status" value="1"/>
</dbReference>
<evidence type="ECO:0000313" key="8">
    <source>
        <dbReference type="EMBL" id="MFC7371433.1"/>
    </source>
</evidence>
<feature type="domain" description="Penicillin-binding protein transpeptidase" evidence="5">
    <location>
        <begin position="353"/>
        <end position="658"/>
    </location>
</feature>
<keyword evidence="4" id="KW-0732">Signal</keyword>
<protein>
    <submittedName>
        <fullName evidence="8">Penicillin-binding transpeptidase domain-containing protein</fullName>
    </submittedName>
</protein>
<keyword evidence="3" id="KW-0472">Membrane</keyword>
<evidence type="ECO:0000259" key="7">
    <source>
        <dbReference type="Pfam" id="PF05223"/>
    </source>
</evidence>
<dbReference type="Pfam" id="PF03717">
    <property type="entry name" value="PBP_dimer"/>
    <property type="match status" value="1"/>
</dbReference>
<dbReference type="EMBL" id="JBHTCP010000013">
    <property type="protein sequence ID" value="MFC7371433.1"/>
    <property type="molecule type" value="Genomic_DNA"/>
</dbReference>
<dbReference type="Gene3D" id="3.30.1390.30">
    <property type="entry name" value="Penicillin-binding protein 2a, domain 3"/>
    <property type="match status" value="1"/>
</dbReference>
<dbReference type="Gene3D" id="3.10.450.100">
    <property type="entry name" value="NTF2-like, domain 1"/>
    <property type="match status" value="1"/>
</dbReference>
<accession>A0ABW2NQL9</accession>
<organism evidence="8 9">
    <name type="scientific">Fictibacillus iocasae</name>
    <dbReference type="NCBI Taxonomy" id="2715437"/>
    <lineage>
        <taxon>Bacteria</taxon>
        <taxon>Bacillati</taxon>
        <taxon>Bacillota</taxon>
        <taxon>Bacilli</taxon>
        <taxon>Bacillales</taxon>
        <taxon>Fictibacillaceae</taxon>
        <taxon>Fictibacillus</taxon>
    </lineage>
</organism>
<evidence type="ECO:0000256" key="2">
    <source>
        <dbReference type="ARBA" id="ARBA00007171"/>
    </source>
</evidence>
<reference evidence="9" key="1">
    <citation type="journal article" date="2019" name="Int. J. Syst. Evol. Microbiol.">
        <title>The Global Catalogue of Microorganisms (GCM) 10K type strain sequencing project: providing services to taxonomists for standard genome sequencing and annotation.</title>
        <authorList>
            <consortium name="The Broad Institute Genomics Platform"/>
            <consortium name="The Broad Institute Genome Sequencing Center for Infectious Disease"/>
            <person name="Wu L."/>
            <person name="Ma J."/>
        </authorList>
    </citation>
    <scope>NUCLEOTIDE SEQUENCE [LARGE SCALE GENOMIC DNA]</scope>
    <source>
        <strain evidence="9">NBRC 106396</strain>
    </source>
</reference>
<comment type="subcellular location">
    <subcellularLocation>
        <location evidence="1">Membrane</location>
    </subcellularLocation>
</comment>
<dbReference type="Gene3D" id="3.40.710.10">
    <property type="entry name" value="DD-peptidase/beta-lactamase superfamily"/>
    <property type="match status" value="1"/>
</dbReference>
<dbReference type="PROSITE" id="PS51257">
    <property type="entry name" value="PROKAR_LIPOPROTEIN"/>
    <property type="match status" value="1"/>
</dbReference>
<comment type="similarity">
    <text evidence="2">Belongs to the transpeptidase family.</text>
</comment>
<gene>
    <name evidence="8" type="ORF">ACFQPF_07075</name>
</gene>
<evidence type="ECO:0000256" key="4">
    <source>
        <dbReference type="SAM" id="SignalP"/>
    </source>
</evidence>
<dbReference type="Pfam" id="PF05223">
    <property type="entry name" value="MecA_N"/>
    <property type="match status" value="1"/>
</dbReference>
<dbReference type="Proteomes" id="UP001596549">
    <property type="component" value="Unassembled WGS sequence"/>
</dbReference>
<dbReference type="InterPro" id="IPR001460">
    <property type="entry name" value="PCN-bd_Tpept"/>
</dbReference>
<dbReference type="Pfam" id="PF00905">
    <property type="entry name" value="Transpeptidase"/>
    <property type="match status" value="1"/>
</dbReference>
<dbReference type="SUPFAM" id="SSF56601">
    <property type="entry name" value="beta-lactamase/transpeptidase-like"/>
    <property type="match status" value="1"/>
</dbReference>
<comment type="caution">
    <text evidence="8">The sequence shown here is derived from an EMBL/GenBank/DDBJ whole genome shotgun (WGS) entry which is preliminary data.</text>
</comment>
<dbReference type="InterPro" id="IPR036138">
    <property type="entry name" value="PBP_dimer_sf"/>
</dbReference>
<keyword evidence="9" id="KW-1185">Reference proteome</keyword>
<evidence type="ECO:0000256" key="1">
    <source>
        <dbReference type="ARBA" id="ARBA00004370"/>
    </source>
</evidence>
<dbReference type="InterPro" id="IPR050515">
    <property type="entry name" value="Beta-lactam/transpept"/>
</dbReference>
<sequence>MNIRFIAAGFIMLAIVALSGCSEPPKPDKAMKTYISHWEKQEFEKMYNMLSAESKQSIQKEEFVRRYEAIYAGIEADKLNITAKKSSKEIDGDKTGVNYDLKMNTLAGPVEYTHKMNMVLEEKNDSEQWAMEWNASHIFPQMKEGDKVSATTLPAKRGAILDKNGAPLAVNGTAHEIVIVPKELGANKEETITKLAPILGLSIEDIQAKLEQKWVKPEHSVPIKKLAIDDPNAKKAVALPGVKTQKNETRIYPLKEAAAHLTGYIRPIDAEELKTLKKKGYTDQDWLGKAGLEQVYEEQLRGKSGGVIKILDKNGEEKEVVAQTPVKNGADVKTTIDSATQQSIFNSMKGDAGTASAIHPLTGEILAMVNSPSYDPNDFILGMKQSQFDALQKNPKQPFLNRFKHTYAPGSTLKPLTAAIGLENGVIDPDKALTIKGAWKKDASWGNYAVNRVTEVPSVNLRTAMIYSDNIYFAQHAVKLGKEKYLTGLQEFGFEKELSIQFPITKSTYGESDMSEVQLADSSYGQGKVQMSPLHLALSYTPFVNKGSLASPKLVSSDKGEPASVISPETAARINEDLKQVVANKKGTAHDSYMADLPLAAKTGTAELKRKADEKGAEYGWYVAYNADNPSLLVAMMIEDVQDRNGSHYLAPKVKQIFKNHKAKAKQ</sequence>
<dbReference type="PANTHER" id="PTHR30627">
    <property type="entry name" value="PEPTIDOGLYCAN D,D-TRANSPEPTIDASE"/>
    <property type="match status" value="1"/>
</dbReference>
<dbReference type="InterPro" id="IPR032710">
    <property type="entry name" value="NTF2-like_dom_sf"/>
</dbReference>
<dbReference type="InterPro" id="IPR007887">
    <property type="entry name" value="MecA_N"/>
</dbReference>